<proteinExistence type="predicted"/>
<evidence type="ECO:0000313" key="2">
    <source>
        <dbReference type="Proteomes" id="UP000185934"/>
    </source>
</evidence>
<protein>
    <submittedName>
        <fullName evidence="1">Uncharacterized protein</fullName>
    </submittedName>
</protein>
<dbReference type="Proteomes" id="UP000185934">
    <property type="component" value="Chromosome"/>
</dbReference>
<dbReference type="EMBL" id="CP018258">
    <property type="protein sequence ID" value="APV44432.1"/>
    <property type="molecule type" value="Genomic_DNA"/>
</dbReference>
<reference evidence="2" key="1">
    <citation type="submission" date="2016-11" db="EMBL/GenBank/DDBJ databases">
        <title>Dehalogenimonas formicexedens sp. nov., a chlorinated alkane respiring bacterium isolated from contaminated groundwater.</title>
        <authorList>
            <person name="Key T.A."/>
            <person name="Bowman K.S."/>
            <person name="Lee I."/>
            <person name="Chun J."/>
            <person name="Albuquerque L."/>
            <person name="da Costa M.S."/>
            <person name="Rainey F.A."/>
            <person name="Moe W.M."/>
        </authorList>
    </citation>
    <scope>NUCLEOTIDE SEQUENCE [LARGE SCALE GENOMIC DNA]</scope>
    <source>
        <strain evidence="2">NSZ-14</strain>
    </source>
</reference>
<sequence>MAQLFKQIDQSGLSRLRELEKDMGEGMKLIALEKRPQLHDIRSKPLAFQQLERDLDTTLLVYFGSEQTGWR</sequence>
<dbReference type="AlphaFoldDB" id="A0A1P8F7S5"/>
<organism evidence="1 2">
    <name type="scientific">Dehalogenimonas formicexedens</name>
    <dbReference type="NCBI Taxonomy" id="1839801"/>
    <lineage>
        <taxon>Bacteria</taxon>
        <taxon>Bacillati</taxon>
        <taxon>Chloroflexota</taxon>
        <taxon>Dehalococcoidia</taxon>
        <taxon>Dehalococcoidales</taxon>
        <taxon>Dehalococcoidaceae</taxon>
        <taxon>Dehalogenimonas</taxon>
    </lineage>
</organism>
<dbReference type="KEGG" id="dfo:Dform_01097"/>
<accession>A0A1P8F7S5</accession>
<dbReference type="OrthoDB" id="9851128at2"/>
<evidence type="ECO:0000313" key="1">
    <source>
        <dbReference type="EMBL" id="APV44432.1"/>
    </source>
</evidence>
<gene>
    <name evidence="1" type="ORF">Dform_01097</name>
</gene>
<keyword evidence="2" id="KW-1185">Reference proteome</keyword>
<name>A0A1P8F7S5_9CHLR</name>
<dbReference type="RefSeq" id="WP_076004116.1">
    <property type="nucleotide sequence ID" value="NZ_CP018258.1"/>
</dbReference>